<dbReference type="Proteomes" id="UP000805193">
    <property type="component" value="Unassembled WGS sequence"/>
</dbReference>
<name>A0AC60QS84_IXOPE</name>
<keyword evidence="2" id="KW-1185">Reference proteome</keyword>
<gene>
    <name evidence="1" type="ORF">HPB47_016721</name>
</gene>
<sequence length="177" mass="20800">MTPDEYKRRFHVARKQEEESWAQFSTDLNTMFGYYMESRKVDTLDDLRQLIISDWLKHVMPDDVRAYVLPNETKEWLRPKEVAELAEKFEESTHGRNWKPQRAAERPQLGATSEGLRNLDCQGAFRVGYWGTLSISALDKRIEQWAPGTNWHPRVFVQGQRCCLGHARHLRRRGRAG</sequence>
<protein>
    <submittedName>
        <fullName evidence="1">Uncharacterized protein</fullName>
    </submittedName>
</protein>
<evidence type="ECO:0000313" key="2">
    <source>
        <dbReference type="Proteomes" id="UP000805193"/>
    </source>
</evidence>
<evidence type="ECO:0000313" key="1">
    <source>
        <dbReference type="EMBL" id="KAG0439206.1"/>
    </source>
</evidence>
<dbReference type="EMBL" id="JABSTQ010005495">
    <property type="protein sequence ID" value="KAG0439206.1"/>
    <property type="molecule type" value="Genomic_DNA"/>
</dbReference>
<feature type="non-terminal residue" evidence="1">
    <location>
        <position position="177"/>
    </location>
</feature>
<proteinExistence type="predicted"/>
<reference evidence="1 2" key="1">
    <citation type="journal article" date="2020" name="Cell">
        <title>Large-Scale Comparative Analyses of Tick Genomes Elucidate Their Genetic Diversity and Vector Capacities.</title>
        <authorList>
            <consortium name="Tick Genome and Microbiome Consortium (TIGMIC)"/>
            <person name="Jia N."/>
            <person name="Wang J."/>
            <person name="Shi W."/>
            <person name="Du L."/>
            <person name="Sun Y."/>
            <person name="Zhan W."/>
            <person name="Jiang J.F."/>
            <person name="Wang Q."/>
            <person name="Zhang B."/>
            <person name="Ji P."/>
            <person name="Bell-Sakyi L."/>
            <person name="Cui X.M."/>
            <person name="Yuan T.T."/>
            <person name="Jiang B.G."/>
            <person name="Yang W.F."/>
            <person name="Lam T.T."/>
            <person name="Chang Q.C."/>
            <person name="Ding S.J."/>
            <person name="Wang X.J."/>
            <person name="Zhu J.G."/>
            <person name="Ruan X.D."/>
            <person name="Zhao L."/>
            <person name="Wei J.T."/>
            <person name="Ye R.Z."/>
            <person name="Que T.C."/>
            <person name="Du C.H."/>
            <person name="Zhou Y.H."/>
            <person name="Cheng J.X."/>
            <person name="Dai P.F."/>
            <person name="Guo W.B."/>
            <person name="Han X.H."/>
            <person name="Huang E.J."/>
            <person name="Li L.F."/>
            <person name="Wei W."/>
            <person name="Gao Y.C."/>
            <person name="Liu J.Z."/>
            <person name="Shao H.Z."/>
            <person name="Wang X."/>
            <person name="Wang C.C."/>
            <person name="Yang T.C."/>
            <person name="Huo Q.B."/>
            <person name="Li W."/>
            <person name="Chen H.Y."/>
            <person name="Chen S.E."/>
            <person name="Zhou L.G."/>
            <person name="Ni X.B."/>
            <person name="Tian J.H."/>
            <person name="Sheng Y."/>
            <person name="Liu T."/>
            <person name="Pan Y.S."/>
            <person name="Xia L.Y."/>
            <person name="Li J."/>
            <person name="Zhao F."/>
            <person name="Cao W.C."/>
        </authorList>
    </citation>
    <scope>NUCLEOTIDE SEQUENCE [LARGE SCALE GENOMIC DNA]</scope>
    <source>
        <strain evidence="1">Iper-2018</strain>
    </source>
</reference>
<organism evidence="1 2">
    <name type="scientific">Ixodes persulcatus</name>
    <name type="common">Taiga tick</name>
    <dbReference type="NCBI Taxonomy" id="34615"/>
    <lineage>
        <taxon>Eukaryota</taxon>
        <taxon>Metazoa</taxon>
        <taxon>Ecdysozoa</taxon>
        <taxon>Arthropoda</taxon>
        <taxon>Chelicerata</taxon>
        <taxon>Arachnida</taxon>
        <taxon>Acari</taxon>
        <taxon>Parasitiformes</taxon>
        <taxon>Ixodida</taxon>
        <taxon>Ixodoidea</taxon>
        <taxon>Ixodidae</taxon>
        <taxon>Ixodinae</taxon>
        <taxon>Ixodes</taxon>
    </lineage>
</organism>
<accession>A0AC60QS84</accession>
<comment type="caution">
    <text evidence="1">The sequence shown here is derived from an EMBL/GenBank/DDBJ whole genome shotgun (WGS) entry which is preliminary data.</text>
</comment>